<organism evidence="3 4">
    <name type="scientific">Amblyomma americanum</name>
    <name type="common">Lone star tick</name>
    <dbReference type="NCBI Taxonomy" id="6943"/>
    <lineage>
        <taxon>Eukaryota</taxon>
        <taxon>Metazoa</taxon>
        <taxon>Ecdysozoa</taxon>
        <taxon>Arthropoda</taxon>
        <taxon>Chelicerata</taxon>
        <taxon>Arachnida</taxon>
        <taxon>Acari</taxon>
        <taxon>Parasitiformes</taxon>
        <taxon>Ixodida</taxon>
        <taxon>Ixodoidea</taxon>
        <taxon>Ixodidae</taxon>
        <taxon>Amblyomminae</taxon>
        <taxon>Amblyomma</taxon>
    </lineage>
</organism>
<keyword evidence="4" id="KW-1185">Reference proteome</keyword>
<dbReference type="Proteomes" id="UP001321473">
    <property type="component" value="Unassembled WGS sequence"/>
</dbReference>
<evidence type="ECO:0000256" key="1">
    <source>
        <dbReference type="SAM" id="MobiDB-lite"/>
    </source>
</evidence>
<feature type="chain" id="PRO_5042949728" description="Secreted protein" evidence="2">
    <location>
        <begin position="19"/>
        <end position="148"/>
    </location>
</feature>
<accession>A0AAQ4FB08</accession>
<comment type="caution">
    <text evidence="3">The sequence shown here is derived from an EMBL/GenBank/DDBJ whole genome shotgun (WGS) entry which is preliminary data.</text>
</comment>
<feature type="signal peptide" evidence="2">
    <location>
        <begin position="1"/>
        <end position="18"/>
    </location>
</feature>
<evidence type="ECO:0000313" key="3">
    <source>
        <dbReference type="EMBL" id="KAK8784427.1"/>
    </source>
</evidence>
<evidence type="ECO:0000256" key="2">
    <source>
        <dbReference type="SAM" id="SignalP"/>
    </source>
</evidence>
<protein>
    <recommendedName>
        <fullName evidence="5">Secreted protein</fullName>
    </recommendedName>
</protein>
<feature type="region of interest" description="Disordered" evidence="1">
    <location>
        <begin position="112"/>
        <end position="148"/>
    </location>
</feature>
<gene>
    <name evidence="3" type="ORF">V5799_009205</name>
</gene>
<sequence>MWPRSVSELLIGALPVAAAVVLLQSASHQCGVRATAIEVEDSTVQKTSRHLGLAPFNLGINIPYIFNMKLLTGPTSTGLGLSVPAIFNMQLDTGGPHLLARPTGLRLNFFGAGRNGDGKTRRRRPSIFRPAEYDQVIDARTTQSSPSS</sequence>
<evidence type="ECO:0008006" key="5">
    <source>
        <dbReference type="Google" id="ProtNLM"/>
    </source>
</evidence>
<evidence type="ECO:0000313" key="4">
    <source>
        <dbReference type="Proteomes" id="UP001321473"/>
    </source>
</evidence>
<keyword evidence="2" id="KW-0732">Signal</keyword>
<reference evidence="3 4" key="1">
    <citation type="journal article" date="2023" name="Arcadia Sci">
        <title>De novo assembly of a long-read Amblyomma americanum tick genome.</title>
        <authorList>
            <person name="Chou S."/>
            <person name="Poskanzer K.E."/>
            <person name="Rollins M."/>
            <person name="Thuy-Boun P.S."/>
        </authorList>
    </citation>
    <scope>NUCLEOTIDE SEQUENCE [LARGE SCALE GENOMIC DNA]</scope>
    <source>
        <strain evidence="3">F_SG_1</strain>
        <tissue evidence="3">Salivary glands</tissue>
    </source>
</reference>
<proteinExistence type="predicted"/>
<name>A0AAQ4FB08_AMBAM</name>
<dbReference type="EMBL" id="JARKHS020004574">
    <property type="protein sequence ID" value="KAK8784427.1"/>
    <property type="molecule type" value="Genomic_DNA"/>
</dbReference>
<dbReference type="AlphaFoldDB" id="A0AAQ4FB08"/>